<sequence>MKKIILFFKNHPILKHLIFIGLVFVALVWIVLHGLDIYTRHGESVTVPDVKRMQAEDAKDLFSRYRLRSEVIDSVYVDNIPRGAVVEQIPRENSSVKENRIVFLTINSNLPRKVTVPDVRDMSYRQAVAILEGIGLSQPEIEYVVSEYKDLVLDVVYNGVSVEKGLKLPVSSRLKLFVGNGTAEIIEDSIIMSEDSVGEEWME</sequence>
<evidence type="ECO:0000313" key="4">
    <source>
        <dbReference type="Proteomes" id="UP000262954"/>
    </source>
</evidence>
<dbReference type="PROSITE" id="PS51178">
    <property type="entry name" value="PASTA"/>
    <property type="match status" value="2"/>
</dbReference>
<evidence type="ECO:0000256" key="1">
    <source>
        <dbReference type="SAM" id="Phobius"/>
    </source>
</evidence>
<evidence type="ECO:0000313" key="3">
    <source>
        <dbReference type="EMBL" id="HBJ09839.1"/>
    </source>
</evidence>
<organism evidence="3 4">
    <name type="scientific">Coprobacter fastidiosus</name>
    <dbReference type="NCBI Taxonomy" id="1099853"/>
    <lineage>
        <taxon>Bacteria</taxon>
        <taxon>Pseudomonadati</taxon>
        <taxon>Bacteroidota</taxon>
        <taxon>Bacteroidia</taxon>
        <taxon>Bacteroidales</taxon>
        <taxon>Barnesiellaceae</taxon>
        <taxon>Coprobacter</taxon>
    </lineage>
</organism>
<keyword evidence="1" id="KW-0472">Membrane</keyword>
<dbReference type="Pfam" id="PF03793">
    <property type="entry name" value="PASTA"/>
    <property type="match status" value="1"/>
</dbReference>
<feature type="transmembrane region" description="Helical" evidence="1">
    <location>
        <begin position="12"/>
        <end position="32"/>
    </location>
</feature>
<feature type="domain" description="PASTA" evidence="2">
    <location>
        <begin position="42"/>
        <end position="108"/>
    </location>
</feature>
<gene>
    <name evidence="3" type="ORF">DDY73_12660</name>
</gene>
<dbReference type="CDD" id="cd06577">
    <property type="entry name" value="PASTA_pknB"/>
    <property type="match status" value="2"/>
</dbReference>
<dbReference type="AlphaFoldDB" id="A0A354M5Q0"/>
<name>A0A354M5Q0_9BACT</name>
<keyword evidence="1" id="KW-1133">Transmembrane helix</keyword>
<protein>
    <submittedName>
        <fullName evidence="3">PASTA domain-containing protein</fullName>
    </submittedName>
</protein>
<proteinExistence type="predicted"/>
<dbReference type="SMART" id="SM00740">
    <property type="entry name" value="PASTA"/>
    <property type="match status" value="2"/>
</dbReference>
<dbReference type="EMBL" id="DNWC01000162">
    <property type="protein sequence ID" value="HBJ09839.1"/>
    <property type="molecule type" value="Genomic_DNA"/>
</dbReference>
<dbReference type="Proteomes" id="UP000262954">
    <property type="component" value="Unassembled WGS sequence"/>
</dbReference>
<dbReference type="SUPFAM" id="SSF54184">
    <property type="entry name" value="Penicillin-binding protein 2x (pbp-2x), c-terminal domain"/>
    <property type="match status" value="1"/>
</dbReference>
<evidence type="ECO:0000259" key="2">
    <source>
        <dbReference type="PROSITE" id="PS51178"/>
    </source>
</evidence>
<dbReference type="Gene3D" id="3.30.10.20">
    <property type="match status" value="2"/>
</dbReference>
<reference evidence="3 4" key="1">
    <citation type="journal article" date="2018" name="Nat. Biotechnol.">
        <title>A standardized bacterial taxonomy based on genome phylogeny substantially revises the tree of life.</title>
        <authorList>
            <person name="Parks D.H."/>
            <person name="Chuvochina M."/>
            <person name="Waite D.W."/>
            <person name="Rinke C."/>
            <person name="Skarshewski A."/>
            <person name="Chaumeil P.A."/>
            <person name="Hugenholtz P."/>
        </authorList>
    </citation>
    <scope>NUCLEOTIDE SEQUENCE [LARGE SCALE GENOMIC DNA]</scope>
    <source>
        <strain evidence="3">UBA11482</strain>
    </source>
</reference>
<keyword evidence="1" id="KW-0812">Transmembrane</keyword>
<dbReference type="InterPro" id="IPR005543">
    <property type="entry name" value="PASTA_dom"/>
</dbReference>
<comment type="caution">
    <text evidence="3">The sequence shown here is derived from an EMBL/GenBank/DDBJ whole genome shotgun (WGS) entry which is preliminary data.</text>
</comment>
<accession>A0A354M5Q0</accession>
<feature type="domain" description="PASTA" evidence="2">
    <location>
        <begin position="110"/>
        <end position="180"/>
    </location>
</feature>